<dbReference type="Gene3D" id="3.40.50.10140">
    <property type="entry name" value="Toll/interleukin-1 receptor homology (TIR) domain"/>
    <property type="match status" value="1"/>
</dbReference>
<evidence type="ECO:0000259" key="2">
    <source>
        <dbReference type="PROSITE" id="PS50104"/>
    </source>
</evidence>
<dbReference type="EMBL" id="CAWUPB010001194">
    <property type="protein sequence ID" value="CAK7352388.1"/>
    <property type="molecule type" value="Genomic_DNA"/>
</dbReference>
<organism evidence="3 4">
    <name type="scientific">Dovyalis caffra</name>
    <dbReference type="NCBI Taxonomy" id="77055"/>
    <lineage>
        <taxon>Eukaryota</taxon>
        <taxon>Viridiplantae</taxon>
        <taxon>Streptophyta</taxon>
        <taxon>Embryophyta</taxon>
        <taxon>Tracheophyta</taxon>
        <taxon>Spermatophyta</taxon>
        <taxon>Magnoliopsida</taxon>
        <taxon>eudicotyledons</taxon>
        <taxon>Gunneridae</taxon>
        <taxon>Pentapetalae</taxon>
        <taxon>rosids</taxon>
        <taxon>fabids</taxon>
        <taxon>Malpighiales</taxon>
        <taxon>Salicaceae</taxon>
        <taxon>Flacourtieae</taxon>
        <taxon>Dovyalis</taxon>
    </lineage>
</organism>
<keyword evidence="4" id="KW-1185">Reference proteome</keyword>
<dbReference type="GO" id="GO:0007165">
    <property type="term" value="P:signal transduction"/>
    <property type="evidence" value="ECO:0007669"/>
    <property type="project" value="InterPro"/>
</dbReference>
<evidence type="ECO:0000313" key="3">
    <source>
        <dbReference type="EMBL" id="CAK7352388.1"/>
    </source>
</evidence>
<dbReference type="PANTHER" id="PTHR32009:SF152">
    <property type="entry name" value="NEUTRAL_ALKALINE INVERTASE"/>
    <property type="match status" value="1"/>
</dbReference>
<keyword evidence="1" id="KW-0520">NAD</keyword>
<accession>A0AAV1SLC1</accession>
<feature type="domain" description="TIR" evidence="2">
    <location>
        <begin position="24"/>
        <end position="157"/>
    </location>
</feature>
<evidence type="ECO:0000313" key="4">
    <source>
        <dbReference type="Proteomes" id="UP001314170"/>
    </source>
</evidence>
<dbReference type="PROSITE" id="PS50104">
    <property type="entry name" value="TIR"/>
    <property type="match status" value="1"/>
</dbReference>
<reference evidence="3 4" key="1">
    <citation type="submission" date="2024-01" db="EMBL/GenBank/DDBJ databases">
        <authorList>
            <person name="Waweru B."/>
        </authorList>
    </citation>
    <scope>NUCLEOTIDE SEQUENCE [LARGE SCALE GENOMIC DNA]</scope>
</reference>
<dbReference type="SMART" id="SM00255">
    <property type="entry name" value="TIR"/>
    <property type="match status" value="1"/>
</dbReference>
<dbReference type="AlphaFoldDB" id="A0AAV1SLC1"/>
<protein>
    <recommendedName>
        <fullName evidence="2">TIR domain-containing protein</fullName>
    </recommendedName>
</protein>
<dbReference type="Proteomes" id="UP001314170">
    <property type="component" value="Unassembled WGS sequence"/>
</dbReference>
<gene>
    <name evidence="3" type="ORF">DCAF_LOCUS24198</name>
</gene>
<name>A0AAV1SLC1_9ROSI</name>
<proteinExistence type="predicted"/>
<dbReference type="SUPFAM" id="SSF52200">
    <property type="entry name" value="Toll/Interleukin receptor TIR domain"/>
    <property type="match status" value="1"/>
</dbReference>
<sequence length="183" mass="21298">MSQGTLFFIATMTEPGSSQSRLKGTYDVFLSFRGKDTCKNFTDHLYTTIVQTEIHTFQDDNELHRGEEISKHLIKVVKESKISIVIFSKGYASSRWCLNELIEILESKNKNTDQIVLSIFYDIDPSDVGKQIGSFAKIFHKHEERFKEKQKKWRKALEETRNLSRWNLNDMANGYAFSSYSHL</sequence>
<dbReference type="Pfam" id="PF01582">
    <property type="entry name" value="TIR"/>
    <property type="match status" value="1"/>
</dbReference>
<dbReference type="FunFam" id="3.40.50.10140:FF:000007">
    <property type="entry name" value="Disease resistance protein (TIR-NBS-LRR class)"/>
    <property type="match status" value="1"/>
</dbReference>
<dbReference type="PANTHER" id="PTHR32009">
    <property type="entry name" value="TMV RESISTANCE PROTEIN N-LIKE"/>
    <property type="match status" value="1"/>
</dbReference>
<evidence type="ECO:0000256" key="1">
    <source>
        <dbReference type="ARBA" id="ARBA00023027"/>
    </source>
</evidence>
<comment type="caution">
    <text evidence="3">The sequence shown here is derived from an EMBL/GenBank/DDBJ whole genome shotgun (WGS) entry which is preliminary data.</text>
</comment>
<dbReference type="InterPro" id="IPR035897">
    <property type="entry name" value="Toll_tir_struct_dom_sf"/>
</dbReference>
<dbReference type="InterPro" id="IPR000157">
    <property type="entry name" value="TIR_dom"/>
</dbReference>